<evidence type="ECO:0000313" key="5">
    <source>
        <dbReference type="EMBL" id="TQI84147.1"/>
    </source>
</evidence>
<evidence type="ECO:0000313" key="2">
    <source>
        <dbReference type="EMBL" id="KMU52446.1"/>
    </source>
</evidence>
<dbReference type="Proteomes" id="UP000247823">
    <property type="component" value="Unassembled WGS sequence"/>
</dbReference>
<dbReference type="EMBL" id="QJQB01000643">
    <property type="protein sequence ID" value="PYA54165.1"/>
    <property type="molecule type" value="Genomic_DNA"/>
</dbReference>
<evidence type="ECO:0000313" key="9">
    <source>
        <dbReference type="Proteomes" id="UP000247823"/>
    </source>
</evidence>
<evidence type="ECO:0000313" key="4">
    <source>
        <dbReference type="EMBL" id="PYA54165.1"/>
    </source>
</evidence>
<protein>
    <submittedName>
        <fullName evidence="2">Uncharacterized protein</fullName>
    </submittedName>
</protein>
<dbReference type="EMBL" id="LFJS01000012">
    <property type="protein sequence ID" value="KMU52446.1"/>
    <property type="molecule type" value="Genomic_DNA"/>
</dbReference>
<evidence type="ECO:0000313" key="7">
    <source>
        <dbReference type="Proteomes" id="UP000037482"/>
    </source>
</evidence>
<dbReference type="EMBL" id="VFMJ01000001">
    <property type="protein sequence ID" value="TQI84147.1"/>
    <property type="molecule type" value="Genomic_DNA"/>
</dbReference>
<reference evidence="5 10" key="8">
    <citation type="submission" date="2019-06" db="EMBL/GenBank/DDBJ databases">
        <authorList>
            <person name="Deangelis K."/>
            <person name="Huntemann M."/>
            <person name="Clum A."/>
            <person name="Pillay M."/>
            <person name="Palaniappan K."/>
            <person name="Varghese N."/>
            <person name="Mikhailova N."/>
            <person name="Stamatis D."/>
            <person name="Reddy T."/>
            <person name="Daum C."/>
            <person name="Shapiro N."/>
            <person name="Ivanova N."/>
            <person name="Kyrpides N."/>
            <person name="Woyke T."/>
        </authorList>
    </citation>
    <scope>NUCLEOTIDE SEQUENCE [LARGE SCALE GENOMIC DNA]</scope>
    <source>
        <strain evidence="5 10">106R</strain>
    </source>
</reference>
<accession>A0A086FC47</accession>
<reference evidence="5 10" key="9">
    <citation type="submission" date="2019-07" db="EMBL/GenBank/DDBJ databases">
        <title>Investigation of anaerobic lignin degradation for improved lignocellulosic biofuels.</title>
        <authorList>
            <person name="Deangelis K.PhD."/>
        </authorList>
    </citation>
    <scope>NUCLEOTIDE SEQUENCE [LARGE SCALE GENOMIC DNA]</scope>
    <source>
        <strain evidence="5 10">106R</strain>
    </source>
</reference>
<evidence type="ECO:0000313" key="10">
    <source>
        <dbReference type="Proteomes" id="UP000320710"/>
    </source>
</evidence>
<dbReference type="EMBL" id="CP029449">
    <property type="protein sequence ID" value="AWL71118.1"/>
    <property type="molecule type" value="Genomic_DNA"/>
</dbReference>
<dbReference type="Proteomes" id="UP000320710">
    <property type="component" value="Unassembled WGS sequence"/>
</dbReference>
<reference evidence="9" key="6">
    <citation type="submission" date="2018-06" db="EMBL/GenBank/DDBJ databases">
        <title>Serratia marcescens genome sequencing and assembly.</title>
        <authorList>
            <person name="Martins R.C."/>
            <person name="Perdigao-Neto L.V."/>
            <person name="Costa S.F."/>
            <person name="Levin A.S.S."/>
        </authorList>
    </citation>
    <scope>NUCLEOTIDE SEQUENCE [LARGE SCALE GENOMIC DNA]</scope>
    <source>
        <strain evidence="9">1283</strain>
    </source>
</reference>
<dbReference type="GeneID" id="98188543"/>
<evidence type="ECO:0000313" key="8">
    <source>
        <dbReference type="Proteomes" id="UP000245399"/>
    </source>
</evidence>
<evidence type="ECO:0000313" key="6">
    <source>
        <dbReference type="Proteomes" id="UP000030378"/>
    </source>
</evidence>
<name>A0A086FC47_SERMA</name>
<dbReference type="Proteomes" id="UP000245399">
    <property type="component" value="Chromosome"/>
</dbReference>
<dbReference type="AlphaFoldDB" id="A0A086FC47"/>
<reference evidence="4 9" key="5">
    <citation type="submission" date="2018-06" db="EMBL/GenBank/DDBJ databases">
        <title>Serratia marcescens genome sequencing and assembly.</title>
        <authorList>
            <person name="Martins R.C.R."/>
            <person name="Perdigao-Neto L.V."/>
            <person name="Costa S.F."/>
            <person name="Levin A.S.S."/>
        </authorList>
    </citation>
    <scope>NUCLEOTIDE SEQUENCE [LARGE SCALE GENOMIC DNA]</scope>
    <source>
        <strain evidence="4 9">1283</strain>
    </source>
</reference>
<reference evidence="3" key="2">
    <citation type="submission" date="2017-12" db="EMBL/GenBank/DDBJ databases">
        <title>FDA dAtabase for Regulatory Grade micrObial Sequences (FDA-ARGOS): Supporting development and validation of Infectious Disease Dx tests.</title>
        <authorList>
            <person name="Campos J."/>
            <person name="Goldberg B."/>
            <person name="Tallon L.J."/>
            <person name="Sadzewicz L."/>
            <person name="Sengamalay N."/>
            <person name="Ott S."/>
            <person name="Godinez A."/>
            <person name="Nagaraj S."/>
            <person name="Vavikolanu K."/>
            <person name="Vyas G."/>
            <person name="Nadendla S."/>
            <person name="Aluvathingal J."/>
            <person name="Geyer C."/>
            <person name="Nandy P."/>
            <person name="Hobson J."/>
            <person name="Sichtig H."/>
        </authorList>
    </citation>
    <scope>NUCLEOTIDE SEQUENCE</scope>
    <source>
        <strain evidence="3">FDAARGOS_79</strain>
    </source>
</reference>
<dbReference type="Proteomes" id="UP000030378">
    <property type="component" value="Unassembled WGS sequence"/>
</dbReference>
<evidence type="ECO:0000313" key="3">
    <source>
        <dbReference type="EMBL" id="PNO70317.1"/>
    </source>
</evidence>
<proteinExistence type="predicted"/>
<sequence length="116" mass="13421">MPVARIIASYSENENDTITLLCGVDAENQIRQGEWFGVVKNDDGRGDESNYPFTLHIDYQKDVFYLDYGYDDADARQLQKTDISARPLAEKGFFTVFDEEEGEEFSYRINSIHLYD</sequence>
<organism evidence="2 7">
    <name type="scientific">Serratia marcescens</name>
    <dbReference type="NCBI Taxonomy" id="615"/>
    <lineage>
        <taxon>Bacteria</taxon>
        <taxon>Pseudomonadati</taxon>
        <taxon>Pseudomonadota</taxon>
        <taxon>Gammaproteobacteria</taxon>
        <taxon>Enterobacterales</taxon>
        <taxon>Yersiniaceae</taxon>
        <taxon>Serratia</taxon>
    </lineage>
</organism>
<reference evidence="1 8" key="4">
    <citation type="submission" date="2018-05" db="EMBL/GenBank/DDBJ databases">
        <title>Klebsiella quasipneumonaiae provides a window into carbapenemase gene transfer, plasmid rearrangements and nosocomial acquisition from the hospital environment.</title>
        <authorList>
            <person name="Mathers A.J."/>
            <person name="Vegesana K."/>
            <person name="Stoesser N."/>
            <person name="Crook D."/>
            <person name="Vaughan A."/>
            <person name="Barry K."/>
            <person name="Parikh H."/>
            <person name="Sebra R."/>
            <person name="Kotay S."/>
            <person name="Walker A.S."/>
            <person name="Sheppard A.E."/>
        </authorList>
    </citation>
    <scope>NUCLEOTIDE SEQUENCE [LARGE SCALE GENOMIC DNA]</scope>
    <source>
        <strain evidence="1 8">CAV1761</strain>
    </source>
</reference>
<reference evidence="6" key="3">
    <citation type="submission" date="2017-12" db="EMBL/GenBank/DDBJ databases">
        <title>FDA dAtabase for Regulatory Grade micrObial Sequences (FDA-ARGOS): Supporting development and validation of Infectious Disease Dx tests.</title>
        <authorList>
            <person name="Campos J."/>
            <person name="Goldberg B."/>
            <person name="Tallon L."/>
            <person name="Sadzewicz L."/>
            <person name="Sengamalay N."/>
            <person name="Ott S."/>
            <person name="Godinez A."/>
            <person name="Nagaraj S."/>
            <person name="Vavikolanu K."/>
            <person name="Vyas G."/>
            <person name="Nadendla S."/>
            <person name="Aluvathingal J."/>
            <person name="Geyer C."/>
            <person name="Nandy P."/>
            <person name="Hobson J."/>
            <person name="Sichtig H."/>
        </authorList>
    </citation>
    <scope>NUCLEOTIDE SEQUENCE [LARGE SCALE GENOMIC DNA]</scope>
    <source>
        <strain evidence="6">FDAARGOS_79</strain>
    </source>
</reference>
<gene>
    <name evidence="2" type="ORF">AB868_03200</name>
    <name evidence="1" type="ORF">DKC05_27455</name>
    <name evidence="4" type="ORF">DMW51_28595</name>
    <name evidence="5" type="ORF">FHU12_1651</name>
    <name evidence="3" type="ORF">MC70_010010</name>
</gene>
<reference evidence="4" key="7">
    <citation type="submission" date="2018-06" db="EMBL/GenBank/DDBJ databases">
        <authorList>
            <person name="Martins R.C."/>
            <person name="Perdigao-Neto L.V."/>
            <person name="Costa S.F."/>
            <person name="Levin A.S.S."/>
        </authorList>
    </citation>
    <scope>NUCLEOTIDE SEQUENCE</scope>
    <source>
        <strain evidence="4">1283</strain>
    </source>
</reference>
<dbReference type="Proteomes" id="UP000037482">
    <property type="component" value="Unassembled WGS sequence"/>
</dbReference>
<dbReference type="EMBL" id="JTBC02000002">
    <property type="protein sequence ID" value="PNO70317.1"/>
    <property type="molecule type" value="Genomic_DNA"/>
</dbReference>
<dbReference type="RefSeq" id="WP_025302994.1">
    <property type="nucleotide sequence ID" value="NZ_CABHIE010000001.1"/>
</dbReference>
<accession>A0A656VJL8</accession>
<evidence type="ECO:0000313" key="1">
    <source>
        <dbReference type="EMBL" id="AWL71118.1"/>
    </source>
</evidence>
<keyword evidence="9" id="KW-1185">Reference proteome</keyword>
<reference evidence="2 7" key="1">
    <citation type="submission" date="2015-06" db="EMBL/GenBank/DDBJ databases">
        <title>Draft Genome of Serratia marcescens Strain AH0650_Sm1.</title>
        <authorList>
            <person name="Wan Y."/>
            <person name="Gorrie C."/>
            <person name="Holt K."/>
        </authorList>
    </citation>
    <scope>NUCLEOTIDE SEQUENCE [LARGE SCALE GENOMIC DNA]</scope>
    <source>
        <strain evidence="2 7">AH0650_Sm1</strain>
    </source>
</reference>